<evidence type="ECO:0000313" key="6">
    <source>
        <dbReference type="EMBL" id="MBA8927438.1"/>
    </source>
</evidence>
<proteinExistence type="predicted"/>
<dbReference type="Gene3D" id="1.10.357.10">
    <property type="entry name" value="Tetracycline Repressor, domain 2"/>
    <property type="match status" value="1"/>
</dbReference>
<reference evidence="6 7" key="1">
    <citation type="submission" date="2020-08" db="EMBL/GenBank/DDBJ databases">
        <title>Genomic Encyclopedia of Archaeal and Bacterial Type Strains, Phase II (KMG-II): from individual species to whole genera.</title>
        <authorList>
            <person name="Goeker M."/>
        </authorList>
    </citation>
    <scope>NUCLEOTIDE SEQUENCE [LARGE SCALE GENOMIC DNA]</scope>
    <source>
        <strain evidence="6 7">DSM 43850</strain>
    </source>
</reference>
<dbReference type="InterPro" id="IPR009057">
    <property type="entry name" value="Homeodomain-like_sf"/>
</dbReference>
<dbReference type="EMBL" id="JACJID010000003">
    <property type="protein sequence ID" value="MBA8927438.1"/>
    <property type="molecule type" value="Genomic_DNA"/>
</dbReference>
<dbReference type="PROSITE" id="PS50977">
    <property type="entry name" value="HTH_TETR_2"/>
    <property type="match status" value="1"/>
</dbReference>
<comment type="caution">
    <text evidence="6">The sequence shown here is derived from an EMBL/GenBank/DDBJ whole genome shotgun (WGS) entry which is preliminary data.</text>
</comment>
<dbReference type="InterPro" id="IPR004111">
    <property type="entry name" value="Repressor_TetR_C"/>
</dbReference>
<evidence type="ECO:0000313" key="7">
    <source>
        <dbReference type="Proteomes" id="UP000517916"/>
    </source>
</evidence>
<dbReference type="RefSeq" id="WP_318296506.1">
    <property type="nucleotide sequence ID" value="NZ_BAAABQ010000056.1"/>
</dbReference>
<dbReference type="Proteomes" id="UP000517916">
    <property type="component" value="Unassembled WGS sequence"/>
</dbReference>
<dbReference type="PANTHER" id="PTHR30055">
    <property type="entry name" value="HTH-TYPE TRANSCRIPTIONAL REGULATOR RUTR"/>
    <property type="match status" value="1"/>
</dbReference>
<keyword evidence="1" id="KW-0805">Transcription regulation</keyword>
<evidence type="ECO:0000256" key="3">
    <source>
        <dbReference type="ARBA" id="ARBA00023163"/>
    </source>
</evidence>
<name>A0ABR6BKN5_9PSEU</name>
<protein>
    <submittedName>
        <fullName evidence="6">AcrR family transcriptional regulator</fullName>
    </submittedName>
</protein>
<gene>
    <name evidence="6" type="ORF">BC739_004644</name>
</gene>
<dbReference type="Pfam" id="PF02909">
    <property type="entry name" value="TetR_C_1"/>
    <property type="match status" value="1"/>
</dbReference>
<dbReference type="InterPro" id="IPR001647">
    <property type="entry name" value="HTH_TetR"/>
</dbReference>
<keyword evidence="2 4" id="KW-0238">DNA-binding</keyword>
<evidence type="ECO:0000256" key="1">
    <source>
        <dbReference type="ARBA" id="ARBA00023015"/>
    </source>
</evidence>
<evidence type="ECO:0000256" key="4">
    <source>
        <dbReference type="PROSITE-ProRule" id="PRU00335"/>
    </source>
</evidence>
<dbReference type="Pfam" id="PF00440">
    <property type="entry name" value="TetR_N"/>
    <property type="match status" value="1"/>
</dbReference>
<feature type="domain" description="HTH tetR-type" evidence="5">
    <location>
        <begin position="21"/>
        <end position="81"/>
    </location>
</feature>
<dbReference type="SUPFAM" id="SSF46689">
    <property type="entry name" value="Homeodomain-like"/>
    <property type="match status" value="1"/>
</dbReference>
<evidence type="ECO:0000256" key="2">
    <source>
        <dbReference type="ARBA" id="ARBA00023125"/>
    </source>
</evidence>
<dbReference type="InterPro" id="IPR036271">
    <property type="entry name" value="Tet_transcr_reg_TetR-rel_C_sf"/>
</dbReference>
<accession>A0ABR6BKN5</accession>
<evidence type="ECO:0000259" key="5">
    <source>
        <dbReference type="PROSITE" id="PS50977"/>
    </source>
</evidence>
<sequence>MTSSRVGSARRRRRPTRGGQVLSEDLIVDTSLRLIELHGAEGLSMRRLGAALGADATAVYRYFANKHQLLLALADELIGRTFAGFEPTGQWQRDLRTLAGLIHGVNLAHPRAAAVVTARVTGRPHELAAVETIIGILRGAGFTPAQAVRHYHCFISLVLAFSALDSAMCSGDKAELAAETATWREVYRELPAGQYPNIAEGADLLVAQMRHSPFEATVELFLSALAARLD</sequence>
<dbReference type="PANTHER" id="PTHR30055:SF151">
    <property type="entry name" value="TRANSCRIPTIONAL REGULATORY PROTEIN"/>
    <property type="match status" value="1"/>
</dbReference>
<keyword evidence="7" id="KW-1185">Reference proteome</keyword>
<organism evidence="6 7">
    <name type="scientific">Kutzneria viridogrisea</name>
    <dbReference type="NCBI Taxonomy" id="47990"/>
    <lineage>
        <taxon>Bacteria</taxon>
        <taxon>Bacillati</taxon>
        <taxon>Actinomycetota</taxon>
        <taxon>Actinomycetes</taxon>
        <taxon>Pseudonocardiales</taxon>
        <taxon>Pseudonocardiaceae</taxon>
        <taxon>Kutzneria</taxon>
    </lineage>
</organism>
<dbReference type="Gene3D" id="1.10.10.60">
    <property type="entry name" value="Homeodomain-like"/>
    <property type="match status" value="1"/>
</dbReference>
<dbReference type="InterPro" id="IPR050109">
    <property type="entry name" value="HTH-type_TetR-like_transc_reg"/>
</dbReference>
<dbReference type="SUPFAM" id="SSF48498">
    <property type="entry name" value="Tetracyclin repressor-like, C-terminal domain"/>
    <property type="match status" value="1"/>
</dbReference>
<keyword evidence="3" id="KW-0804">Transcription</keyword>
<feature type="DNA-binding region" description="H-T-H motif" evidence="4">
    <location>
        <begin position="44"/>
        <end position="63"/>
    </location>
</feature>